<name>A0A0A9HM43_ARUDO</name>
<proteinExistence type="predicted"/>
<sequence length="48" mass="5679">MHCSINHVHVLSIAKLHNALVSFFLEHNVYFAIFVTLWKQLTVYNSEY</sequence>
<dbReference type="AlphaFoldDB" id="A0A0A9HM43"/>
<reference evidence="1" key="2">
    <citation type="journal article" date="2015" name="Data Brief">
        <title>Shoot transcriptome of the giant reed, Arundo donax.</title>
        <authorList>
            <person name="Barrero R.A."/>
            <person name="Guerrero F.D."/>
            <person name="Moolhuijzen P."/>
            <person name="Goolsby J.A."/>
            <person name="Tidwell J."/>
            <person name="Bellgard S.E."/>
            <person name="Bellgard M.I."/>
        </authorList>
    </citation>
    <scope>NUCLEOTIDE SEQUENCE</scope>
    <source>
        <tissue evidence="1">Shoot tissue taken approximately 20 cm above the soil surface</tissue>
    </source>
</reference>
<evidence type="ECO:0000313" key="1">
    <source>
        <dbReference type="EMBL" id="JAE38205.1"/>
    </source>
</evidence>
<reference evidence="1" key="1">
    <citation type="submission" date="2014-09" db="EMBL/GenBank/DDBJ databases">
        <authorList>
            <person name="Magalhaes I.L.F."/>
            <person name="Oliveira U."/>
            <person name="Santos F.R."/>
            <person name="Vidigal T.H.D.A."/>
            <person name="Brescovit A.D."/>
            <person name="Santos A.J."/>
        </authorList>
    </citation>
    <scope>NUCLEOTIDE SEQUENCE</scope>
    <source>
        <tissue evidence="1">Shoot tissue taken approximately 20 cm above the soil surface</tissue>
    </source>
</reference>
<accession>A0A0A9HM43</accession>
<dbReference type="EMBL" id="GBRH01159691">
    <property type="protein sequence ID" value="JAE38205.1"/>
    <property type="molecule type" value="Transcribed_RNA"/>
</dbReference>
<organism evidence="1">
    <name type="scientific">Arundo donax</name>
    <name type="common">Giant reed</name>
    <name type="synonym">Donax arundinaceus</name>
    <dbReference type="NCBI Taxonomy" id="35708"/>
    <lineage>
        <taxon>Eukaryota</taxon>
        <taxon>Viridiplantae</taxon>
        <taxon>Streptophyta</taxon>
        <taxon>Embryophyta</taxon>
        <taxon>Tracheophyta</taxon>
        <taxon>Spermatophyta</taxon>
        <taxon>Magnoliopsida</taxon>
        <taxon>Liliopsida</taxon>
        <taxon>Poales</taxon>
        <taxon>Poaceae</taxon>
        <taxon>PACMAD clade</taxon>
        <taxon>Arundinoideae</taxon>
        <taxon>Arundineae</taxon>
        <taxon>Arundo</taxon>
    </lineage>
</organism>
<protein>
    <submittedName>
        <fullName evidence="1">Uncharacterized protein</fullName>
    </submittedName>
</protein>